<dbReference type="NCBIfam" id="TIGR01078">
    <property type="entry name" value="arcA"/>
    <property type="match status" value="1"/>
</dbReference>
<accession>A0ABT1NDC8</accession>
<comment type="subcellular location">
    <subcellularLocation>
        <location evidence="6">Cytoplasm</location>
    </subcellularLocation>
</comment>
<evidence type="ECO:0000256" key="1">
    <source>
        <dbReference type="ARBA" id="ARBA00005213"/>
    </source>
</evidence>
<dbReference type="PRINTS" id="PR01466">
    <property type="entry name" value="ARGDEIMINASE"/>
</dbReference>
<dbReference type="EC" id="3.5.3.6" evidence="6"/>
<keyword evidence="8" id="KW-1185">Reference proteome</keyword>
<keyword evidence="6" id="KW-0963">Cytoplasm</keyword>
<comment type="pathway">
    <text evidence="1 6">Amino-acid degradation; L-arginine degradation via ADI pathway; carbamoyl phosphate from L-arginine: step 1/2.</text>
</comment>
<dbReference type="Proteomes" id="UP001651880">
    <property type="component" value="Unassembled WGS sequence"/>
</dbReference>
<dbReference type="PIRSF" id="PIRSF006356">
    <property type="entry name" value="Arg_deiminase"/>
    <property type="match status" value="1"/>
</dbReference>
<dbReference type="PANTHER" id="PTHR47271">
    <property type="entry name" value="ARGININE DEIMINASE"/>
    <property type="match status" value="1"/>
</dbReference>
<dbReference type="RefSeq" id="WP_255226576.1">
    <property type="nucleotide sequence ID" value="NZ_JAJEKE010000003.1"/>
</dbReference>
<evidence type="ECO:0000256" key="6">
    <source>
        <dbReference type="HAMAP-Rule" id="MF_00242"/>
    </source>
</evidence>
<comment type="caution">
    <text evidence="7">The sequence shown here is derived from an EMBL/GenBank/DDBJ whole genome shotgun (WGS) entry which is preliminary data.</text>
</comment>
<evidence type="ECO:0000256" key="5">
    <source>
        <dbReference type="ARBA" id="ARBA00049429"/>
    </source>
</evidence>
<proteinExistence type="inferred from homology"/>
<keyword evidence="4 6" id="KW-0378">Hydrolase</keyword>
<protein>
    <recommendedName>
        <fullName evidence="6">Arginine deiminase</fullName>
        <shortName evidence="6">ADI</shortName>
        <ecNumber evidence="6">3.5.3.6</ecNumber>
    </recommendedName>
    <alternativeName>
        <fullName evidence="6">Arginine dihydrolase</fullName>
        <shortName evidence="6">AD</shortName>
    </alternativeName>
</protein>
<gene>
    <name evidence="6 7" type="primary">arcA</name>
    <name evidence="7" type="ORF">LJD61_05795</name>
</gene>
<dbReference type="HAMAP" id="MF_00242">
    <property type="entry name" value="Arg_deiminase"/>
    <property type="match status" value="1"/>
</dbReference>
<feature type="active site" description="Amidino-cysteine intermediate" evidence="6">
    <location>
        <position position="402"/>
    </location>
</feature>
<dbReference type="Pfam" id="PF02274">
    <property type="entry name" value="ADI"/>
    <property type="match status" value="1"/>
</dbReference>
<dbReference type="Gene3D" id="1.10.3930.10">
    <property type="entry name" value="Arginine deiminase"/>
    <property type="match status" value="1"/>
</dbReference>
<dbReference type="InterPro" id="IPR003876">
    <property type="entry name" value="Arg_deiminase"/>
</dbReference>
<dbReference type="PANTHER" id="PTHR47271:SF2">
    <property type="entry name" value="ARGININE DEIMINASE"/>
    <property type="match status" value="1"/>
</dbReference>
<dbReference type="NCBIfam" id="NF002381">
    <property type="entry name" value="PRK01388.1"/>
    <property type="match status" value="1"/>
</dbReference>
<reference evidence="7 8" key="1">
    <citation type="submission" date="2021-10" db="EMBL/GenBank/DDBJ databases">
        <title>Lutispora strain m25 sp. nov., a thermophilic, non-spore-forming bacterium isolated from a lab-scale methanogenic bioreactor digesting anaerobic sludge.</title>
        <authorList>
            <person name="El Houari A."/>
            <person name="Mcdonald J."/>
        </authorList>
    </citation>
    <scope>NUCLEOTIDE SEQUENCE [LARGE SCALE GENOMIC DNA]</scope>
    <source>
        <strain evidence="8">m25</strain>
    </source>
</reference>
<dbReference type="Gene3D" id="3.75.10.10">
    <property type="entry name" value="L-arginine/glycine Amidinotransferase, Chain A"/>
    <property type="match status" value="1"/>
</dbReference>
<evidence type="ECO:0000313" key="7">
    <source>
        <dbReference type="EMBL" id="MCQ1529059.1"/>
    </source>
</evidence>
<comment type="catalytic activity">
    <reaction evidence="5 6">
        <text>L-arginine + H2O = L-citrulline + NH4(+)</text>
        <dbReference type="Rhea" id="RHEA:19597"/>
        <dbReference type="ChEBI" id="CHEBI:15377"/>
        <dbReference type="ChEBI" id="CHEBI:28938"/>
        <dbReference type="ChEBI" id="CHEBI:32682"/>
        <dbReference type="ChEBI" id="CHEBI:57743"/>
        <dbReference type="EC" id="3.5.3.6"/>
    </reaction>
</comment>
<comment type="similarity">
    <text evidence="2 6">Belongs to the arginine deiminase family.</text>
</comment>
<dbReference type="EMBL" id="JAJEKE010000003">
    <property type="protein sequence ID" value="MCQ1529059.1"/>
    <property type="molecule type" value="Genomic_DNA"/>
</dbReference>
<evidence type="ECO:0000313" key="8">
    <source>
        <dbReference type="Proteomes" id="UP001651880"/>
    </source>
</evidence>
<evidence type="ECO:0000256" key="4">
    <source>
        <dbReference type="ARBA" id="ARBA00022801"/>
    </source>
</evidence>
<sequence length="412" mass="46805">MGDDIDRGLLNVTSEIGKLKAVLLHKPGKELERLTPEYLRQLLFDDIPWLKQMRIEHDEFAEVLRKRGAQVLYVEDLLAEIFENKQVKKNFIHDMLKQCKIDNPELHQIIFDNLNDRTPEELVEAAIGGLQKKEIEVSDREYSLTDYIEAQYPLYINPLPNLYFMRDPAAVMGNGISINSMYTDARRREPMLIKYIYDNHPLFNKDESPLWYDHTIPHSLEGGDMLVLSKEVVAIGCSERTSAQGIEMLARNLFSGMKELKEVVVVRIPPLRAFMHLDTVFTMVDYDKFTIYPGIQDRVEVYSLVRGKSGRINVIPEADLVDTLKRSLGIPSIKLIESGGGDAITAAREQWNDSTNTLAIAPGVVVTYSRNEASNEVLRKNGIEVVEIDGSELVRGRGGPRCMSMPLAREEI</sequence>
<dbReference type="SUPFAM" id="SSF55909">
    <property type="entry name" value="Pentein"/>
    <property type="match status" value="1"/>
</dbReference>
<name>A0ABT1NDC8_9FIRM</name>
<evidence type="ECO:0000256" key="3">
    <source>
        <dbReference type="ARBA" id="ARBA00022503"/>
    </source>
</evidence>
<dbReference type="GO" id="GO:0016990">
    <property type="term" value="F:arginine deiminase activity"/>
    <property type="evidence" value="ECO:0007669"/>
    <property type="project" value="UniProtKB-EC"/>
</dbReference>
<keyword evidence="3 6" id="KW-0056">Arginine metabolism</keyword>
<organism evidence="7 8">
    <name type="scientific">Lutispora saccharofermentans</name>
    <dbReference type="NCBI Taxonomy" id="3024236"/>
    <lineage>
        <taxon>Bacteria</taxon>
        <taxon>Bacillati</taxon>
        <taxon>Bacillota</taxon>
        <taxon>Clostridia</taxon>
        <taxon>Lutisporales</taxon>
        <taxon>Lutisporaceae</taxon>
        <taxon>Lutispora</taxon>
    </lineage>
</organism>
<evidence type="ECO:0000256" key="2">
    <source>
        <dbReference type="ARBA" id="ARBA00010206"/>
    </source>
</evidence>